<sequence>MKKNPNQLLIMRNALLSSLPLPSQFYNIGNIEAQMSYLDVLMRMETIGYIFYLNKNIVLCNN</sequence>
<proteinExistence type="predicted"/>
<accession>A0A5D2TD23</accession>
<keyword evidence="2" id="KW-1185">Reference proteome</keyword>
<dbReference type="AlphaFoldDB" id="A0A5D2TD23"/>
<dbReference type="EMBL" id="CM017658">
    <property type="protein sequence ID" value="TYI62665.1"/>
    <property type="molecule type" value="Genomic_DNA"/>
</dbReference>
<name>A0A5D2TD23_GOSMU</name>
<organism evidence="1 2">
    <name type="scientific">Gossypium mustelinum</name>
    <name type="common">Cotton</name>
    <name type="synonym">Gossypium caicoense</name>
    <dbReference type="NCBI Taxonomy" id="34275"/>
    <lineage>
        <taxon>Eukaryota</taxon>
        <taxon>Viridiplantae</taxon>
        <taxon>Streptophyta</taxon>
        <taxon>Embryophyta</taxon>
        <taxon>Tracheophyta</taxon>
        <taxon>Spermatophyta</taxon>
        <taxon>Magnoliopsida</taxon>
        <taxon>eudicotyledons</taxon>
        <taxon>Gunneridae</taxon>
        <taxon>Pentapetalae</taxon>
        <taxon>rosids</taxon>
        <taxon>malvids</taxon>
        <taxon>Malvales</taxon>
        <taxon>Malvaceae</taxon>
        <taxon>Malvoideae</taxon>
        <taxon>Gossypium</taxon>
    </lineage>
</organism>
<evidence type="ECO:0000313" key="1">
    <source>
        <dbReference type="EMBL" id="TYI62665.1"/>
    </source>
</evidence>
<evidence type="ECO:0000313" key="2">
    <source>
        <dbReference type="Proteomes" id="UP000323597"/>
    </source>
</evidence>
<protein>
    <submittedName>
        <fullName evidence="1">Uncharacterized protein</fullName>
    </submittedName>
</protein>
<dbReference type="Proteomes" id="UP000323597">
    <property type="component" value="Chromosome D10"/>
</dbReference>
<gene>
    <name evidence="1" type="ORF">E1A91_D10G262500v1</name>
</gene>
<reference evidence="1 2" key="1">
    <citation type="submission" date="2019-07" db="EMBL/GenBank/DDBJ databases">
        <title>WGS assembly of Gossypium mustelinum.</title>
        <authorList>
            <person name="Chen Z.J."/>
            <person name="Sreedasyam A."/>
            <person name="Ando A."/>
            <person name="Song Q."/>
            <person name="De L."/>
            <person name="Hulse-Kemp A."/>
            <person name="Ding M."/>
            <person name="Ye W."/>
            <person name="Kirkbride R."/>
            <person name="Jenkins J."/>
            <person name="Plott C."/>
            <person name="Lovell J."/>
            <person name="Lin Y.-M."/>
            <person name="Vaughn R."/>
            <person name="Liu B."/>
            <person name="Li W."/>
            <person name="Simpson S."/>
            <person name="Scheffler B."/>
            <person name="Saski C."/>
            <person name="Grover C."/>
            <person name="Hu G."/>
            <person name="Conover J."/>
            <person name="Carlson J."/>
            <person name="Shu S."/>
            <person name="Boston L."/>
            <person name="Williams M."/>
            <person name="Peterson D."/>
            <person name="Mcgee K."/>
            <person name="Jones D."/>
            <person name="Wendel J."/>
            <person name="Stelly D."/>
            <person name="Grimwood J."/>
            <person name="Schmutz J."/>
        </authorList>
    </citation>
    <scope>NUCLEOTIDE SEQUENCE [LARGE SCALE GENOMIC DNA]</scope>
    <source>
        <strain evidence="1">1408120.09</strain>
    </source>
</reference>